<dbReference type="AlphaFoldDB" id="A0A1F7IH06"/>
<dbReference type="Proteomes" id="UP000179270">
    <property type="component" value="Unassembled WGS sequence"/>
</dbReference>
<evidence type="ECO:0000259" key="1">
    <source>
        <dbReference type="Pfam" id="PF14238"/>
    </source>
</evidence>
<organism evidence="2 3">
    <name type="scientific">Candidatus Roizmanbacteria bacterium RIFCSPLOWO2_01_FULL_35_13</name>
    <dbReference type="NCBI Taxonomy" id="1802055"/>
    <lineage>
        <taxon>Bacteria</taxon>
        <taxon>Candidatus Roizmaniibacteriota</taxon>
    </lineage>
</organism>
<gene>
    <name evidence="2" type="ORF">A3A74_06455</name>
</gene>
<sequence length="292" mass="33915">MKNNQSRLIKLLIALLAVFAIFFLKNELPKYLPQKTNQPFSSLKKNQISEIVLTKDKTTHIYKKDKALYVKKEDDEFLADNERINKIIESFINLKKESVVSSNKNKHRELGIDKQKIELKTEEKIYVVYIGSTSGLSNNYVRINNEDNAFVAEGFNDVFTPDDYRDLSVHFVSDEAKITSIEIDSELEKIFLTKEKSDWKIDNKIAKKDRVDFFINDLKTLKAKDIFSKEKVIPVVKTLSIKIKEVGKEKTIAFYLQDENNYLAKTSISEYIYQIPAAYVASLKKEEKDFLQ</sequence>
<name>A0A1F7IH06_9BACT</name>
<dbReference type="Pfam" id="PF14238">
    <property type="entry name" value="DUF4340"/>
    <property type="match status" value="1"/>
</dbReference>
<accession>A0A1F7IH06</accession>
<dbReference type="InterPro" id="IPR025641">
    <property type="entry name" value="DUF4340"/>
</dbReference>
<feature type="domain" description="DUF4340" evidence="1">
    <location>
        <begin position="73"/>
        <end position="227"/>
    </location>
</feature>
<dbReference type="EMBL" id="MGAF01000006">
    <property type="protein sequence ID" value="OGK42647.1"/>
    <property type="molecule type" value="Genomic_DNA"/>
</dbReference>
<protein>
    <recommendedName>
        <fullName evidence="1">DUF4340 domain-containing protein</fullName>
    </recommendedName>
</protein>
<evidence type="ECO:0000313" key="3">
    <source>
        <dbReference type="Proteomes" id="UP000179270"/>
    </source>
</evidence>
<evidence type="ECO:0000313" key="2">
    <source>
        <dbReference type="EMBL" id="OGK42647.1"/>
    </source>
</evidence>
<comment type="caution">
    <text evidence="2">The sequence shown here is derived from an EMBL/GenBank/DDBJ whole genome shotgun (WGS) entry which is preliminary data.</text>
</comment>
<reference evidence="2 3" key="1">
    <citation type="journal article" date="2016" name="Nat. Commun.">
        <title>Thousands of microbial genomes shed light on interconnected biogeochemical processes in an aquifer system.</title>
        <authorList>
            <person name="Anantharaman K."/>
            <person name="Brown C.T."/>
            <person name="Hug L.A."/>
            <person name="Sharon I."/>
            <person name="Castelle C.J."/>
            <person name="Probst A.J."/>
            <person name="Thomas B.C."/>
            <person name="Singh A."/>
            <person name="Wilkins M.J."/>
            <person name="Karaoz U."/>
            <person name="Brodie E.L."/>
            <person name="Williams K.H."/>
            <person name="Hubbard S.S."/>
            <person name="Banfield J.F."/>
        </authorList>
    </citation>
    <scope>NUCLEOTIDE SEQUENCE [LARGE SCALE GENOMIC DNA]</scope>
</reference>
<proteinExistence type="predicted"/>